<feature type="transmembrane region" description="Helical" evidence="1">
    <location>
        <begin position="177"/>
        <end position="198"/>
    </location>
</feature>
<organism evidence="2 3">
    <name type="scientific">Yoonia vestfoldensis</name>
    <dbReference type="NCBI Taxonomy" id="245188"/>
    <lineage>
        <taxon>Bacteria</taxon>
        <taxon>Pseudomonadati</taxon>
        <taxon>Pseudomonadota</taxon>
        <taxon>Alphaproteobacteria</taxon>
        <taxon>Rhodobacterales</taxon>
        <taxon>Paracoccaceae</taxon>
        <taxon>Yoonia</taxon>
    </lineage>
</organism>
<evidence type="ECO:0000313" key="3">
    <source>
        <dbReference type="Proteomes" id="UP000195273"/>
    </source>
</evidence>
<evidence type="ECO:0000313" key="2">
    <source>
        <dbReference type="EMBL" id="ARU03120.1"/>
    </source>
</evidence>
<keyword evidence="1" id="KW-1133">Transmembrane helix</keyword>
<proteinExistence type="predicted"/>
<accession>A0A1Y0EI37</accession>
<gene>
    <name evidence="2" type="ORF">LOKVESSMR4R_03855</name>
</gene>
<reference evidence="2 3" key="1">
    <citation type="submission" date="2017-05" db="EMBL/GenBank/DDBJ databases">
        <title>Genome Sequence of Loktanella vestfoldensis Strain SMR4r Isolated from a Culture of the Diatom Skeletonema marinoi.</title>
        <authorList>
            <person name="Topel M."/>
            <person name="Pinder M.I.M."/>
            <person name="Johansson O.N."/>
            <person name="Kourtchenko O."/>
            <person name="Godhe A."/>
            <person name="Clarke A.K."/>
        </authorList>
    </citation>
    <scope>NUCLEOTIDE SEQUENCE [LARGE SCALE GENOMIC DNA]</scope>
    <source>
        <strain evidence="2 3">SMR4r</strain>
    </source>
</reference>
<dbReference type="EMBL" id="CP021431">
    <property type="protein sequence ID" value="ARU03120.1"/>
    <property type="molecule type" value="Genomic_DNA"/>
</dbReference>
<keyword evidence="3" id="KW-1185">Reference proteome</keyword>
<dbReference type="AlphaFoldDB" id="A0A1Y0EI37"/>
<evidence type="ECO:0000256" key="1">
    <source>
        <dbReference type="SAM" id="Phobius"/>
    </source>
</evidence>
<keyword evidence="1" id="KW-0472">Membrane</keyword>
<dbReference type="KEGG" id="lvs:LOKVESSMR4R_03855"/>
<dbReference type="Proteomes" id="UP000195273">
    <property type="component" value="Chromosome"/>
</dbReference>
<protein>
    <recommendedName>
        <fullName evidence="4">Pilin accessory protein (PilO)</fullName>
    </recommendedName>
</protein>
<dbReference type="RefSeq" id="WP_087212183.1">
    <property type="nucleotide sequence ID" value="NZ_CP021431.1"/>
</dbReference>
<keyword evidence="1" id="KW-0812">Transmembrane</keyword>
<evidence type="ECO:0008006" key="4">
    <source>
        <dbReference type="Google" id="ProtNLM"/>
    </source>
</evidence>
<sequence length="434" mass="47187">MSAQLATYHAIKVGVGFSWQLRDAPVGLQRIKFGARGQGYVSFNNQTADTDEISLLGRVPLSWMVGQLIKEQQGISAVVLLLDDGRHFGVHIEQGVPLVEPEHLFDDSQSAMEWAIQSKRSSFADAIFVAADFLDLARTVDTGVSPKVLPEFGTLDEELLAAAPQVQPYRIITNKSIGVAGLAVGVMAAGIMAFPFAVEMFRGKPDAQEVTQFIPTVDLAVDMNDFAQTCVNALGDEWPGVPGWKVARAGCALPGAPRPIGDMNAAVAWKEYERVVIGLPNPASGITSARMASYMFQQWPFEERVIEGQILAARPIDLSWQVFTMSDVVLPEFRTRVENAFASVLAADLPQTLSVQSDPAQPPVPTFATVTLDTSMLDAFERSLFMASTDVLAIAEGTDGQTTITLEDRRGRLTINEADMAQYISVTEETPNEY</sequence>
<name>A0A1Y0EI37_9RHOB</name>